<dbReference type="InterPro" id="IPR027467">
    <property type="entry name" value="MopterinOxRdtase_cofactor_BS"/>
</dbReference>
<dbReference type="SMART" id="SM00926">
    <property type="entry name" value="Molybdop_Fe4S4"/>
    <property type="match status" value="1"/>
</dbReference>
<dbReference type="Gene3D" id="3.40.228.10">
    <property type="entry name" value="Dimethylsulfoxide Reductase, domain 2"/>
    <property type="match status" value="1"/>
</dbReference>
<keyword evidence="6" id="KW-0001">2Fe-2S</keyword>
<dbReference type="InterPro" id="IPR050123">
    <property type="entry name" value="Prok_molybdopt-oxidoreductase"/>
</dbReference>
<dbReference type="AlphaFoldDB" id="A0A445MR58"/>
<dbReference type="PROSITE" id="PS51669">
    <property type="entry name" value="4FE4S_MOW_BIS_MGD"/>
    <property type="match status" value="1"/>
</dbReference>
<dbReference type="PROSITE" id="PS00551">
    <property type="entry name" value="MOLYBDOPTERIN_PROK_1"/>
    <property type="match status" value="1"/>
</dbReference>
<dbReference type="Pfam" id="PF00384">
    <property type="entry name" value="Molybdopterin"/>
    <property type="match status" value="1"/>
</dbReference>
<comment type="cofactor">
    <cofactor evidence="1">
        <name>[4Fe-4S] cluster</name>
        <dbReference type="ChEBI" id="CHEBI:49883"/>
    </cofactor>
</comment>
<reference evidence="21" key="1">
    <citation type="submission" date="2018-01" db="EMBL/GenBank/DDBJ databases">
        <authorList>
            <person name="Regsiter A."/>
            <person name="William W."/>
        </authorList>
    </citation>
    <scope>NUCLEOTIDE SEQUENCE</scope>
    <source>
        <strain evidence="21">TRIP AH-1</strain>
    </source>
</reference>
<evidence type="ECO:0000256" key="3">
    <source>
        <dbReference type="ARBA" id="ARBA00004370"/>
    </source>
</evidence>
<evidence type="ECO:0000256" key="4">
    <source>
        <dbReference type="ARBA" id="ARBA00005404"/>
    </source>
</evidence>
<dbReference type="GO" id="GO:0051537">
    <property type="term" value="F:2 iron, 2 sulfur cluster binding"/>
    <property type="evidence" value="ECO:0007669"/>
    <property type="project" value="UniProtKB-KW"/>
</dbReference>
<evidence type="ECO:0000259" key="20">
    <source>
        <dbReference type="PROSITE" id="PS51839"/>
    </source>
</evidence>
<dbReference type="PROSITE" id="PS00198">
    <property type="entry name" value="4FE4S_FER_1"/>
    <property type="match status" value="1"/>
</dbReference>
<evidence type="ECO:0000259" key="17">
    <source>
        <dbReference type="PROSITE" id="PS51085"/>
    </source>
</evidence>
<keyword evidence="10" id="KW-1278">Translocase</keyword>
<dbReference type="SUPFAM" id="SSF53706">
    <property type="entry name" value="Formate dehydrogenase/DMSO reductase, domains 1-3"/>
    <property type="match status" value="1"/>
</dbReference>
<dbReference type="CDD" id="cd00207">
    <property type="entry name" value="fer2"/>
    <property type="match status" value="1"/>
</dbReference>
<keyword evidence="11" id="KW-0408">Iron</keyword>
<comment type="function">
    <text evidence="2">NDH-1 shuttles electrons from NADH, via FMN and iron-sulfur (Fe-S) centers, to quinones in the respiratory chain. The immediate electron acceptor for the enzyme in this species is believed to be ubiquinone. Couples the redox reaction to proton translocation (for every two electrons transferred, four hydrogen ions are translocated across the cytoplasmic membrane), and thus conserves the redox energy in a proton gradient.</text>
</comment>
<dbReference type="GO" id="GO:0043546">
    <property type="term" value="F:molybdopterin cofactor binding"/>
    <property type="evidence" value="ECO:0007669"/>
    <property type="project" value="InterPro"/>
</dbReference>
<feature type="domain" description="2Fe-2S ferredoxin-type" evidence="17">
    <location>
        <begin position="2"/>
        <end position="80"/>
    </location>
</feature>
<accession>A0A445MR58</accession>
<evidence type="ECO:0000256" key="5">
    <source>
        <dbReference type="ARBA" id="ARBA00022485"/>
    </source>
</evidence>
<dbReference type="GO" id="GO:0008137">
    <property type="term" value="F:NADH dehydrogenase (ubiquinone) activity"/>
    <property type="evidence" value="ECO:0007669"/>
    <property type="project" value="InterPro"/>
</dbReference>
<dbReference type="InterPro" id="IPR000283">
    <property type="entry name" value="NADH_UbQ_OxRdtase_75kDa_su_CS"/>
</dbReference>
<dbReference type="Gene3D" id="3.10.20.740">
    <property type="match status" value="1"/>
</dbReference>
<dbReference type="PROSITE" id="PS51379">
    <property type="entry name" value="4FE4S_FER_2"/>
    <property type="match status" value="1"/>
</dbReference>
<dbReference type="PIRSF" id="PIRSF036643">
    <property type="entry name" value="FDH_alpha"/>
    <property type="match status" value="1"/>
</dbReference>
<feature type="domain" description="4Fe-4S Mo/W bis-MGD-type" evidence="19">
    <location>
        <begin position="218"/>
        <end position="275"/>
    </location>
</feature>
<dbReference type="Pfam" id="PF01568">
    <property type="entry name" value="Molydop_binding"/>
    <property type="match status" value="1"/>
</dbReference>
<comment type="similarity">
    <text evidence="4">Belongs to the complex I 75 kDa subunit family.</text>
</comment>
<evidence type="ECO:0000256" key="12">
    <source>
        <dbReference type="ARBA" id="ARBA00023014"/>
    </source>
</evidence>
<evidence type="ECO:0000256" key="10">
    <source>
        <dbReference type="ARBA" id="ARBA00022967"/>
    </source>
</evidence>
<dbReference type="InterPro" id="IPR019574">
    <property type="entry name" value="NADH_UbQ_OxRdtase_Gsu_4Fe4S-bd"/>
</dbReference>
<dbReference type="InterPro" id="IPR036010">
    <property type="entry name" value="2Fe-2S_ferredoxin-like_sf"/>
</dbReference>
<dbReference type="GO" id="GO:0046872">
    <property type="term" value="F:metal ion binding"/>
    <property type="evidence" value="ECO:0007669"/>
    <property type="project" value="UniProtKB-KW"/>
</dbReference>
<evidence type="ECO:0000256" key="8">
    <source>
        <dbReference type="ARBA" id="ARBA00022723"/>
    </source>
</evidence>
<evidence type="ECO:0000256" key="6">
    <source>
        <dbReference type="ARBA" id="ARBA00022714"/>
    </source>
</evidence>
<dbReference type="PANTHER" id="PTHR43105">
    <property type="entry name" value="RESPIRATORY NITRATE REDUCTASE"/>
    <property type="match status" value="1"/>
</dbReference>
<dbReference type="GO" id="GO:0051539">
    <property type="term" value="F:4 iron, 4 sulfur cluster binding"/>
    <property type="evidence" value="ECO:0007669"/>
    <property type="project" value="UniProtKB-KW"/>
</dbReference>
<evidence type="ECO:0000256" key="11">
    <source>
        <dbReference type="ARBA" id="ARBA00023004"/>
    </source>
</evidence>
<dbReference type="PROSITE" id="PS51085">
    <property type="entry name" value="2FE2S_FER_2"/>
    <property type="match status" value="1"/>
</dbReference>
<evidence type="ECO:0000256" key="9">
    <source>
        <dbReference type="ARBA" id="ARBA00022737"/>
    </source>
</evidence>
<keyword evidence="5" id="KW-0004">4Fe-4S</keyword>
<dbReference type="Pfam" id="PF10588">
    <property type="entry name" value="NADH-G_4Fe-4S_3"/>
    <property type="match status" value="1"/>
</dbReference>
<dbReference type="InterPro" id="IPR001041">
    <property type="entry name" value="2Fe-2S_ferredoxin-type"/>
</dbReference>
<comment type="subcellular location">
    <subcellularLocation>
        <location evidence="3">Membrane</location>
    </subcellularLocation>
</comment>
<evidence type="ECO:0000256" key="15">
    <source>
        <dbReference type="ARBA" id="ARBA00023136"/>
    </source>
</evidence>
<dbReference type="PROSITE" id="PS51839">
    <property type="entry name" value="4FE4S_HC3"/>
    <property type="match status" value="1"/>
</dbReference>
<sequence>MENITLFINGKGVSCPTGSSLLEAAELNGIKIPRLCYHPELKPLGGCRLCLVEDEKTGKILASCVMPASPNMSILTDTPRINRHRRNIVRLMMAEHPESCIVCNKGNRCQLRQIAAQLGLGQTGLYHMPNYKPIEQANPFIIRDLTKCVLCGKCIRADHELVQTGAIDYNFRGFKSRPLTLHDLPLEQSNCTFCGTCVSICPTGALAPKNLTHAGTPERESDSVCGFCGVGCSLTLGVIGKQIVETNPSHLPETLNGATLCVRGHFAHDFLNAEQRLTQPLMRAEDKLAPVSWNEAVNHVASRLLEIKKTFGPQSIGFLGSSKCTNEENYLFQKIARTVLETNNVDNGGYLSGRSCLDLIDSRTGGGWRVSPLSNLEKAESIVVIGADPGNSAPVVGYYIRRTAKKGIPMIVVDPRRTDLVPFSTVWLRILPERDLQLINCLAALLWKRFGHDTGFIDRFTENFTKYSEGLSSFNHQRLCVEAGVDMISLERVVELLKGKKIAFVIGHGILQQRNAARAADAILNLMLMTGSLGTDTGGLYLLARENNQAGALDMGSAPDLLPGRENLGDSRQRQRFERAWEVRLSPDQGLNAIRMITEAEKGTLKALYIMGENPLRSLPQPERVLKALQNLEFLVVQDILKTETSTVAHVVLPGASFSEKAGSYTNMEGRIQCVEPVVSPPLEARPDWMILDMVSEKMGRFTRYDSLEKIRAEIVRHIPEYQGLSNGKKTFWINNTSKKGLFQPDGQGEPISFFPVAFAEDRPHDDNYPFTAILGSTRFHLGSGTRTSHSKRIGNFGKNGHVEISPSDGLELNLVNGDRIRIQSRHGSIERELILEKGLAQGLVLAPIGFEENDAMKLLPLTPFEDRTSRGLKTCQVRIDKIQ</sequence>
<organism evidence="21">
    <name type="scientific">uncultured Desulfobacterium sp</name>
    <dbReference type="NCBI Taxonomy" id="201089"/>
    <lineage>
        <taxon>Bacteria</taxon>
        <taxon>Pseudomonadati</taxon>
        <taxon>Thermodesulfobacteriota</taxon>
        <taxon>Desulfobacteria</taxon>
        <taxon>Desulfobacterales</taxon>
        <taxon>Desulfobacteriaceae</taxon>
        <taxon>Desulfobacterium</taxon>
        <taxon>environmental samples</taxon>
    </lineage>
</organism>
<evidence type="ECO:0000259" key="19">
    <source>
        <dbReference type="PROSITE" id="PS51669"/>
    </source>
</evidence>
<protein>
    <submittedName>
        <fullName evidence="21">NADH-quinone oxidoreductase subunit 3-like protein (Nqo3/NuoG)</fullName>
    </submittedName>
</protein>
<keyword evidence="12" id="KW-0411">Iron-sulfur</keyword>
<dbReference type="Gene3D" id="3.30.70.20">
    <property type="match status" value="1"/>
</dbReference>
<keyword evidence="13" id="KW-0520">NAD</keyword>
<dbReference type="InterPro" id="IPR006657">
    <property type="entry name" value="MoPterin_dinucl-bd_dom"/>
</dbReference>
<dbReference type="InterPro" id="IPR009010">
    <property type="entry name" value="Asp_de-COase-like_dom_sf"/>
</dbReference>
<dbReference type="InterPro" id="IPR017896">
    <property type="entry name" value="4Fe4S_Fe-S-bd"/>
</dbReference>
<evidence type="ECO:0000313" key="21">
    <source>
        <dbReference type="EMBL" id="SPD71951.1"/>
    </source>
</evidence>
<dbReference type="PROSITE" id="PS00641">
    <property type="entry name" value="COMPLEX1_75K_1"/>
    <property type="match status" value="1"/>
</dbReference>
<comment type="cofactor">
    <cofactor evidence="16">
        <name>[2Fe-2S] cluster</name>
        <dbReference type="ChEBI" id="CHEBI:190135"/>
    </cofactor>
</comment>
<dbReference type="FunFam" id="3.30.70.20:FF:000035">
    <property type="entry name" value="Iron hydrogenase 1"/>
    <property type="match status" value="1"/>
</dbReference>
<dbReference type="GO" id="GO:0042773">
    <property type="term" value="P:ATP synthesis coupled electron transport"/>
    <property type="evidence" value="ECO:0007669"/>
    <property type="project" value="InterPro"/>
</dbReference>
<feature type="domain" description="4Fe-4S His(Cys)3-ligated-type" evidence="20">
    <location>
        <begin position="80"/>
        <end position="119"/>
    </location>
</feature>
<dbReference type="InterPro" id="IPR017900">
    <property type="entry name" value="4Fe4S_Fe_S_CS"/>
</dbReference>
<evidence type="ECO:0000256" key="1">
    <source>
        <dbReference type="ARBA" id="ARBA00001966"/>
    </source>
</evidence>
<dbReference type="InterPro" id="IPR006656">
    <property type="entry name" value="Mopterin_OxRdtase"/>
</dbReference>
<keyword evidence="9" id="KW-0677">Repeat</keyword>
<evidence type="ECO:0000256" key="13">
    <source>
        <dbReference type="ARBA" id="ARBA00023027"/>
    </source>
</evidence>
<dbReference type="Pfam" id="PF13510">
    <property type="entry name" value="Fer2_4"/>
    <property type="match status" value="1"/>
</dbReference>
<keyword evidence="14" id="KW-0830">Ubiquinone</keyword>
<feature type="domain" description="4Fe-4S ferredoxin-type" evidence="18">
    <location>
        <begin position="182"/>
        <end position="211"/>
    </location>
</feature>
<evidence type="ECO:0000256" key="2">
    <source>
        <dbReference type="ARBA" id="ARBA00002378"/>
    </source>
</evidence>
<dbReference type="SMART" id="SM00929">
    <property type="entry name" value="NADH-G_4Fe-4S_3"/>
    <property type="match status" value="1"/>
</dbReference>
<dbReference type="GO" id="GO:0048038">
    <property type="term" value="F:quinone binding"/>
    <property type="evidence" value="ECO:0007669"/>
    <property type="project" value="UniProtKB-KW"/>
</dbReference>
<dbReference type="GO" id="GO:0003954">
    <property type="term" value="F:NADH dehydrogenase activity"/>
    <property type="evidence" value="ECO:0007669"/>
    <property type="project" value="TreeGrafter"/>
</dbReference>
<dbReference type="Pfam" id="PF04879">
    <property type="entry name" value="Molybdop_Fe4S4"/>
    <property type="match status" value="1"/>
</dbReference>
<gene>
    <name evidence="21" type="ORF">PITCH_A1120003</name>
</gene>
<evidence type="ECO:0000259" key="18">
    <source>
        <dbReference type="PROSITE" id="PS51379"/>
    </source>
</evidence>
<dbReference type="FunFam" id="3.10.20.740:FF:000004">
    <property type="entry name" value="NADH-quinone oxidoreductase"/>
    <property type="match status" value="1"/>
</dbReference>
<dbReference type="Pfam" id="PF12838">
    <property type="entry name" value="Fer4_7"/>
    <property type="match status" value="1"/>
</dbReference>
<evidence type="ECO:0000256" key="16">
    <source>
        <dbReference type="ARBA" id="ARBA00034078"/>
    </source>
</evidence>
<dbReference type="GO" id="GO:0016020">
    <property type="term" value="C:membrane"/>
    <property type="evidence" value="ECO:0007669"/>
    <property type="project" value="UniProtKB-SubCell"/>
</dbReference>
<dbReference type="Gene3D" id="2.20.25.90">
    <property type="entry name" value="ADC-like domains"/>
    <property type="match status" value="1"/>
</dbReference>
<proteinExistence type="inferred from homology"/>
<dbReference type="Gene3D" id="2.40.40.20">
    <property type="match status" value="1"/>
</dbReference>
<dbReference type="InterPro" id="IPR006963">
    <property type="entry name" value="Mopterin_OxRdtase_4Fe-4S_dom"/>
</dbReference>
<dbReference type="EMBL" id="OJIN01000016">
    <property type="protein sequence ID" value="SPD71951.1"/>
    <property type="molecule type" value="Genomic_DNA"/>
</dbReference>
<evidence type="ECO:0000256" key="7">
    <source>
        <dbReference type="ARBA" id="ARBA00022719"/>
    </source>
</evidence>
<dbReference type="SUPFAM" id="SSF54862">
    <property type="entry name" value="4Fe-4S ferredoxins"/>
    <property type="match status" value="1"/>
</dbReference>
<keyword evidence="7" id="KW-0874">Quinone</keyword>
<name>A0A445MR58_9BACT</name>
<evidence type="ECO:0000256" key="14">
    <source>
        <dbReference type="ARBA" id="ARBA00023075"/>
    </source>
</evidence>
<dbReference type="SUPFAM" id="SSF50692">
    <property type="entry name" value="ADC-like"/>
    <property type="match status" value="1"/>
</dbReference>
<dbReference type="Gene3D" id="3.40.50.740">
    <property type="match status" value="1"/>
</dbReference>
<keyword evidence="8" id="KW-0479">Metal-binding</keyword>
<keyword evidence="15" id="KW-0472">Membrane</keyword>
<dbReference type="PANTHER" id="PTHR43105:SF10">
    <property type="entry name" value="NADH-QUINONE OXIDOREDUCTASE SUBUNIT G"/>
    <property type="match status" value="1"/>
</dbReference>
<dbReference type="SUPFAM" id="SSF54292">
    <property type="entry name" value="2Fe-2S ferredoxin-like"/>
    <property type="match status" value="1"/>
</dbReference>